<sequence>MAYSNLRKIAFVGDYPPRKCGIATFTHDLRSAVAQYAPSECIVVPVDDLAESYDYPSEVRFQIAEQDLDSYRRAADFINCSDVDVVSLQHEFGIYGGPAGGHILTFLRDLRCPVVTTLHTVLPEPSVDQRRVMDQLVELSTRLVVMTQRSKSMLEEVYKVPEHKIDHIVHGIPDRPFADPNYYKDQFGVEGKYVGLTFGLLSPNKGIETVLQALPEVVKEVPNFVYLILGATHPSLVRSEGETYRIRLERMAKELGIQKHVSFYNRFVELRELTDFIGAADLYITPYLNAAQAVSGTLAYSFGCGQAVISTPYWHAEELLADDRGVLVPFADSPALAREMVALLGDDQRRHAMRKRAYLLGREMVWSHVAGLYLKSFEAARRNRSHLPKPLAVRTLEEQQLIMPRLNLDHLMRMTDSTGIQQHACYSIPNHQEGYCTDDNARALILTVLLEELGKDSREVHHAASTYAAFLNYGFDPETGRFRNFMSYDRQWLERDGSDDSQGRSIWALGTCIGRSHRRSLQSWAVQLFEKALPTCAETTSPRTWAYILIGIHEYLRRFNGDRLVNQVREVLTDKLIALYENTATEDWPWFEDVASYNNARISQALILSGRWSCNERATQIGLRSLRWLAEQQLSPSGRFRPIGCNGFSRRGELAAEYDQQPIEAHAMVSAAIEAFAATDDPFWCEQAHLAFDWFLGRNDLGQSLYDTGTGGCHDGLQENRVNENQGAESTLAFLLSLAEMELLESSFAAFKSKPTVARIAHAKPETPRLTHADGTY</sequence>
<organism evidence="2 3">
    <name type="scientific">Adhaeretor mobilis</name>
    <dbReference type="NCBI Taxonomy" id="1930276"/>
    <lineage>
        <taxon>Bacteria</taxon>
        <taxon>Pseudomonadati</taxon>
        <taxon>Planctomycetota</taxon>
        <taxon>Planctomycetia</taxon>
        <taxon>Pirellulales</taxon>
        <taxon>Lacipirellulaceae</taxon>
        <taxon>Adhaeretor</taxon>
    </lineage>
</organism>
<dbReference type="EMBL" id="CP036263">
    <property type="protein sequence ID" value="QDS99592.1"/>
    <property type="molecule type" value="Genomic_DNA"/>
</dbReference>
<keyword evidence="3" id="KW-1185">Reference proteome</keyword>
<accession>A0A517MXH9</accession>
<keyword evidence="2" id="KW-0328">Glycosyltransferase</keyword>
<dbReference type="RefSeq" id="WP_145060787.1">
    <property type="nucleotide sequence ID" value="NZ_CP036263.1"/>
</dbReference>
<protein>
    <submittedName>
        <fullName evidence="2">GDP-mannose-dependent alpha-(1-6)-phosphatidylinositol monomannoside mannosyltransferase</fullName>
    </submittedName>
</protein>
<evidence type="ECO:0000259" key="1">
    <source>
        <dbReference type="Pfam" id="PF00534"/>
    </source>
</evidence>
<dbReference type="PANTHER" id="PTHR12526:SF572">
    <property type="entry name" value="BLL5144 PROTEIN"/>
    <property type="match status" value="1"/>
</dbReference>
<dbReference type="OrthoDB" id="9765330at2"/>
<gene>
    <name evidence="2" type="primary">pimB_3</name>
    <name evidence="2" type="ORF">HG15A2_29180</name>
</gene>
<dbReference type="KEGG" id="amob:HG15A2_29180"/>
<dbReference type="Proteomes" id="UP000319852">
    <property type="component" value="Chromosome"/>
</dbReference>
<dbReference type="InterPro" id="IPR008928">
    <property type="entry name" value="6-hairpin_glycosidase_sf"/>
</dbReference>
<dbReference type="AlphaFoldDB" id="A0A517MXH9"/>
<reference evidence="2 3" key="1">
    <citation type="submission" date="2019-02" db="EMBL/GenBank/DDBJ databases">
        <title>Deep-cultivation of Planctomycetes and their phenomic and genomic characterization uncovers novel biology.</title>
        <authorList>
            <person name="Wiegand S."/>
            <person name="Jogler M."/>
            <person name="Boedeker C."/>
            <person name="Pinto D."/>
            <person name="Vollmers J."/>
            <person name="Rivas-Marin E."/>
            <person name="Kohn T."/>
            <person name="Peeters S.H."/>
            <person name="Heuer A."/>
            <person name="Rast P."/>
            <person name="Oberbeckmann S."/>
            <person name="Bunk B."/>
            <person name="Jeske O."/>
            <person name="Meyerdierks A."/>
            <person name="Storesund J.E."/>
            <person name="Kallscheuer N."/>
            <person name="Luecker S."/>
            <person name="Lage O.M."/>
            <person name="Pohl T."/>
            <person name="Merkel B.J."/>
            <person name="Hornburger P."/>
            <person name="Mueller R.-W."/>
            <person name="Bruemmer F."/>
            <person name="Labrenz M."/>
            <person name="Spormann A.M."/>
            <person name="Op den Camp H."/>
            <person name="Overmann J."/>
            <person name="Amann R."/>
            <person name="Jetten M.S.M."/>
            <person name="Mascher T."/>
            <person name="Medema M.H."/>
            <person name="Devos D.P."/>
            <person name="Kaster A.-K."/>
            <person name="Ovreas L."/>
            <person name="Rohde M."/>
            <person name="Galperin M.Y."/>
            <person name="Jogler C."/>
        </authorList>
    </citation>
    <scope>NUCLEOTIDE SEQUENCE [LARGE SCALE GENOMIC DNA]</scope>
    <source>
        <strain evidence="2 3">HG15A2</strain>
    </source>
</reference>
<evidence type="ECO:0000313" key="2">
    <source>
        <dbReference type="EMBL" id="QDS99592.1"/>
    </source>
</evidence>
<dbReference type="GO" id="GO:0016757">
    <property type="term" value="F:glycosyltransferase activity"/>
    <property type="evidence" value="ECO:0007669"/>
    <property type="project" value="UniProtKB-KW"/>
</dbReference>
<dbReference type="Pfam" id="PF00534">
    <property type="entry name" value="Glycos_transf_1"/>
    <property type="match status" value="1"/>
</dbReference>
<name>A0A517MXH9_9BACT</name>
<keyword evidence="2" id="KW-0808">Transferase</keyword>
<dbReference type="SUPFAM" id="SSF53756">
    <property type="entry name" value="UDP-Glycosyltransferase/glycogen phosphorylase"/>
    <property type="match status" value="1"/>
</dbReference>
<evidence type="ECO:0000313" key="3">
    <source>
        <dbReference type="Proteomes" id="UP000319852"/>
    </source>
</evidence>
<dbReference type="PANTHER" id="PTHR12526">
    <property type="entry name" value="GLYCOSYLTRANSFERASE"/>
    <property type="match status" value="1"/>
</dbReference>
<dbReference type="InterPro" id="IPR001296">
    <property type="entry name" value="Glyco_trans_1"/>
</dbReference>
<dbReference type="Gene3D" id="3.40.50.2000">
    <property type="entry name" value="Glycogen Phosphorylase B"/>
    <property type="match status" value="2"/>
</dbReference>
<feature type="domain" description="Glycosyl transferase family 1" evidence="1">
    <location>
        <begin position="190"/>
        <end position="358"/>
    </location>
</feature>
<dbReference type="GO" id="GO:0005975">
    <property type="term" value="P:carbohydrate metabolic process"/>
    <property type="evidence" value="ECO:0007669"/>
    <property type="project" value="InterPro"/>
</dbReference>
<proteinExistence type="predicted"/>
<dbReference type="SUPFAM" id="SSF48208">
    <property type="entry name" value="Six-hairpin glycosidases"/>
    <property type="match status" value="1"/>
</dbReference>
<dbReference type="CDD" id="cd03822">
    <property type="entry name" value="GT4_mannosyltransferase-like"/>
    <property type="match status" value="1"/>
</dbReference>